<evidence type="ECO:0000256" key="3">
    <source>
        <dbReference type="ARBA" id="ARBA00022801"/>
    </source>
</evidence>
<comment type="similarity">
    <text evidence="1">Belongs to the peptidase S41A family.</text>
</comment>
<keyword evidence="8" id="KW-1185">Reference proteome</keyword>
<feature type="chain" id="PRO_5045537395" evidence="5">
    <location>
        <begin position="23"/>
        <end position="687"/>
    </location>
</feature>
<dbReference type="CDD" id="cd07560">
    <property type="entry name" value="Peptidase_S41_CPP"/>
    <property type="match status" value="1"/>
</dbReference>
<name>A0ABW6A2W4_9BACT</name>
<dbReference type="InterPro" id="IPR036034">
    <property type="entry name" value="PDZ_sf"/>
</dbReference>
<evidence type="ECO:0000256" key="5">
    <source>
        <dbReference type="SAM" id="SignalP"/>
    </source>
</evidence>
<dbReference type="InterPro" id="IPR001478">
    <property type="entry name" value="PDZ"/>
</dbReference>
<keyword evidence="5" id="KW-0732">Signal</keyword>
<dbReference type="PANTHER" id="PTHR32060">
    <property type="entry name" value="TAIL-SPECIFIC PROTEASE"/>
    <property type="match status" value="1"/>
</dbReference>
<dbReference type="CDD" id="cd00136">
    <property type="entry name" value="PDZ_canonical"/>
    <property type="match status" value="1"/>
</dbReference>
<evidence type="ECO:0000313" key="8">
    <source>
        <dbReference type="Proteomes" id="UP001597511"/>
    </source>
</evidence>
<dbReference type="EMBL" id="JBHUOZ010000001">
    <property type="protein sequence ID" value="MFD2918830.1"/>
    <property type="molecule type" value="Genomic_DNA"/>
</dbReference>
<dbReference type="Gene3D" id="2.30.42.10">
    <property type="match status" value="1"/>
</dbReference>
<dbReference type="PROSITE" id="PS50106">
    <property type="entry name" value="PDZ"/>
    <property type="match status" value="1"/>
</dbReference>
<sequence>MHHRTRTTLTAGGLLFASFCWAQTGIKPKAVLLKRVIEINHFSPRPVNDSFSVSFFNTLVKTLDPQKRIFLQPEYDKLAAFSTQLDDELNGKSWQFFPLLKTMYQRAVERADSLTRALLQKPLNFTAKEEITLSRTAAASYSATLPALQQRYTNWYKYLTLVNCYTISLQKEPGAGFDKIIEKNEAAVREKIKKNALHANKFTSKSLDVFLEETYLNSLATTYDPHTNYFSEVDNRVFQEGLSTEALSFGFDMDETEDGKVVIARLAPGGPAWISGELNQQDQLLQVQPEGKEVTDVSLVPVEEVYELIEDAAVQKAAITVRKQDGTIKSVTLKKAKHEQDENIIQGFILQGTGANNKKIGYMSLPDFYTTWDDEEGSGCANDMAKKIVAMKKEQISGLILDFRYNGGGSLMEALEIAGIFINDGPLMGYKDKGPKVTYLKDPNRGVIYDGPLAVLVNGQSASASEVVAAALQDYNRALIVGSNTFGKATMQQVLPMDTVSTTAQTSTFVKTTLGKLYRLNGSTAQQKGVIPDIVLPDWMDMEGYREASFPTSLKPDEVSRNAYYKPLAGLPVAALATASKTRQGSSAFFKQVADYNQLTAKKTITVPLQAAAFEKWAAQNNSFMREKDPDTYRATKLSIHNLAADAVKLQTDSYLKTVNGLILESLLEDGYIEETFLILTDFINTK</sequence>
<gene>
    <name evidence="7" type="ORF">ACFS6H_03845</name>
</gene>
<protein>
    <submittedName>
        <fullName evidence="7">S41 family peptidase</fullName>
    </submittedName>
</protein>
<dbReference type="SUPFAM" id="SSF52096">
    <property type="entry name" value="ClpP/crotonase"/>
    <property type="match status" value="1"/>
</dbReference>
<dbReference type="InterPro" id="IPR004447">
    <property type="entry name" value="Peptidase_S41A"/>
</dbReference>
<dbReference type="RefSeq" id="WP_386095400.1">
    <property type="nucleotide sequence ID" value="NZ_JBHUOZ010000001.1"/>
</dbReference>
<evidence type="ECO:0000256" key="2">
    <source>
        <dbReference type="ARBA" id="ARBA00022670"/>
    </source>
</evidence>
<dbReference type="InterPro" id="IPR029045">
    <property type="entry name" value="ClpP/crotonase-like_dom_sf"/>
</dbReference>
<dbReference type="Pfam" id="PF03572">
    <property type="entry name" value="Peptidase_S41"/>
    <property type="match status" value="1"/>
</dbReference>
<feature type="domain" description="PDZ" evidence="6">
    <location>
        <begin position="232"/>
        <end position="324"/>
    </location>
</feature>
<evidence type="ECO:0000256" key="1">
    <source>
        <dbReference type="ARBA" id="ARBA00009179"/>
    </source>
</evidence>
<organism evidence="7 8">
    <name type="scientific">Terrimonas rubra</name>
    <dbReference type="NCBI Taxonomy" id="1035890"/>
    <lineage>
        <taxon>Bacteria</taxon>
        <taxon>Pseudomonadati</taxon>
        <taxon>Bacteroidota</taxon>
        <taxon>Chitinophagia</taxon>
        <taxon>Chitinophagales</taxon>
        <taxon>Chitinophagaceae</taxon>
        <taxon>Terrimonas</taxon>
    </lineage>
</organism>
<dbReference type="SMART" id="SM00245">
    <property type="entry name" value="TSPc"/>
    <property type="match status" value="1"/>
</dbReference>
<proteinExistence type="inferred from homology"/>
<dbReference type="InterPro" id="IPR005151">
    <property type="entry name" value="Tail-specific_protease"/>
</dbReference>
<dbReference type="PANTHER" id="PTHR32060:SF22">
    <property type="entry name" value="CARBOXYL-TERMINAL-PROCESSING PEPTIDASE 3, CHLOROPLASTIC"/>
    <property type="match status" value="1"/>
</dbReference>
<keyword evidence="4" id="KW-0720">Serine protease</keyword>
<evidence type="ECO:0000256" key="4">
    <source>
        <dbReference type="ARBA" id="ARBA00022825"/>
    </source>
</evidence>
<dbReference type="Pfam" id="PF17804">
    <property type="entry name" value="TSP_NTD"/>
    <property type="match status" value="1"/>
</dbReference>
<feature type="signal peptide" evidence="5">
    <location>
        <begin position="1"/>
        <end position="22"/>
    </location>
</feature>
<dbReference type="Gene3D" id="3.90.226.10">
    <property type="entry name" value="2-enoyl-CoA Hydratase, Chain A, domain 1"/>
    <property type="match status" value="1"/>
</dbReference>
<dbReference type="InterPro" id="IPR040573">
    <property type="entry name" value="TSP_N"/>
</dbReference>
<dbReference type="Proteomes" id="UP001597511">
    <property type="component" value="Unassembled WGS sequence"/>
</dbReference>
<evidence type="ECO:0000313" key="7">
    <source>
        <dbReference type="EMBL" id="MFD2918830.1"/>
    </source>
</evidence>
<keyword evidence="3" id="KW-0378">Hydrolase</keyword>
<comment type="caution">
    <text evidence="7">The sequence shown here is derived from an EMBL/GenBank/DDBJ whole genome shotgun (WGS) entry which is preliminary data.</text>
</comment>
<keyword evidence="2" id="KW-0645">Protease</keyword>
<evidence type="ECO:0000259" key="6">
    <source>
        <dbReference type="PROSITE" id="PS50106"/>
    </source>
</evidence>
<dbReference type="SUPFAM" id="SSF50156">
    <property type="entry name" value="PDZ domain-like"/>
    <property type="match status" value="1"/>
</dbReference>
<accession>A0ABW6A2W4</accession>
<reference evidence="8" key="1">
    <citation type="journal article" date="2019" name="Int. J. Syst. Evol. Microbiol.">
        <title>The Global Catalogue of Microorganisms (GCM) 10K type strain sequencing project: providing services to taxonomists for standard genome sequencing and annotation.</title>
        <authorList>
            <consortium name="The Broad Institute Genomics Platform"/>
            <consortium name="The Broad Institute Genome Sequencing Center for Infectious Disease"/>
            <person name="Wu L."/>
            <person name="Ma J."/>
        </authorList>
    </citation>
    <scope>NUCLEOTIDE SEQUENCE [LARGE SCALE GENOMIC DNA]</scope>
    <source>
        <strain evidence="8">KCTC 23299</strain>
    </source>
</reference>